<evidence type="ECO:0000256" key="2">
    <source>
        <dbReference type="ARBA" id="ARBA00022679"/>
    </source>
</evidence>
<dbReference type="GO" id="GO:0016779">
    <property type="term" value="F:nucleotidyltransferase activity"/>
    <property type="evidence" value="ECO:0007669"/>
    <property type="project" value="UniProtKB-KW"/>
</dbReference>
<dbReference type="EMBL" id="CP159373">
    <property type="protein sequence ID" value="XCN73726.1"/>
    <property type="molecule type" value="Genomic_DNA"/>
</dbReference>
<evidence type="ECO:0000256" key="3">
    <source>
        <dbReference type="ARBA" id="ARBA00022695"/>
    </source>
</evidence>
<dbReference type="KEGG" id="eaj:Q3M24_02940"/>
<evidence type="ECO:0000259" key="8">
    <source>
        <dbReference type="Pfam" id="PF18765"/>
    </source>
</evidence>
<protein>
    <submittedName>
        <fullName evidence="9">Nucleotidyltransferase family protein</fullName>
    </submittedName>
</protein>
<dbReference type="InterPro" id="IPR052038">
    <property type="entry name" value="Type-VII_TA_antitoxin"/>
</dbReference>
<dbReference type="PANTHER" id="PTHR33571">
    <property type="entry name" value="SSL8005 PROTEIN"/>
    <property type="match status" value="1"/>
</dbReference>
<keyword evidence="5" id="KW-0547">Nucleotide-binding</keyword>
<evidence type="ECO:0000256" key="1">
    <source>
        <dbReference type="ARBA" id="ARBA00001946"/>
    </source>
</evidence>
<dbReference type="InterPro" id="IPR041633">
    <property type="entry name" value="Polbeta"/>
</dbReference>
<dbReference type="SUPFAM" id="SSF81301">
    <property type="entry name" value="Nucleotidyltransferase"/>
    <property type="match status" value="1"/>
</dbReference>
<dbReference type="InterPro" id="IPR043519">
    <property type="entry name" value="NT_sf"/>
</dbReference>
<keyword evidence="3" id="KW-0548">Nucleotidyltransferase</keyword>
<organism evidence="9">
    <name type="scientific">Candidatus Electrothrix aestuarii</name>
    <dbReference type="NCBI Taxonomy" id="3062594"/>
    <lineage>
        <taxon>Bacteria</taxon>
        <taxon>Pseudomonadati</taxon>
        <taxon>Thermodesulfobacteriota</taxon>
        <taxon>Desulfobulbia</taxon>
        <taxon>Desulfobulbales</taxon>
        <taxon>Desulfobulbaceae</taxon>
        <taxon>Candidatus Electrothrix</taxon>
    </lineage>
</organism>
<keyword evidence="4" id="KW-0479">Metal-binding</keyword>
<evidence type="ECO:0000256" key="7">
    <source>
        <dbReference type="ARBA" id="ARBA00022842"/>
    </source>
</evidence>
<keyword evidence="7" id="KW-0460">Magnesium</keyword>
<feature type="domain" description="Polymerase beta nucleotidyltransferase" evidence="8">
    <location>
        <begin position="20"/>
        <end position="96"/>
    </location>
</feature>
<dbReference type="Pfam" id="PF18765">
    <property type="entry name" value="Polbeta"/>
    <property type="match status" value="1"/>
</dbReference>
<evidence type="ECO:0000256" key="4">
    <source>
        <dbReference type="ARBA" id="ARBA00022723"/>
    </source>
</evidence>
<sequence length="98" mass="11138">MKTDLPAIRKKLAQRLPLLTAQYKIKSLALFGSYVRHEQNDASDLDILIEYQEIPDLISYIELENSMSDLLGIKVDLVMKDGLKPRIAKRILAEAVQV</sequence>
<name>A0AAU8LXX7_9BACT</name>
<dbReference type="CDD" id="cd05403">
    <property type="entry name" value="NT_KNTase_like"/>
    <property type="match status" value="1"/>
</dbReference>
<evidence type="ECO:0000256" key="6">
    <source>
        <dbReference type="ARBA" id="ARBA00022840"/>
    </source>
</evidence>
<accession>A0AAU8LXX7</accession>
<dbReference type="GO" id="GO:0005524">
    <property type="term" value="F:ATP binding"/>
    <property type="evidence" value="ECO:0007669"/>
    <property type="project" value="UniProtKB-KW"/>
</dbReference>
<keyword evidence="2" id="KW-0808">Transferase</keyword>
<dbReference type="Gene3D" id="3.30.460.10">
    <property type="entry name" value="Beta Polymerase, domain 2"/>
    <property type="match status" value="1"/>
</dbReference>
<dbReference type="GO" id="GO:0046872">
    <property type="term" value="F:metal ion binding"/>
    <property type="evidence" value="ECO:0007669"/>
    <property type="project" value="UniProtKB-KW"/>
</dbReference>
<evidence type="ECO:0000313" key="9">
    <source>
        <dbReference type="EMBL" id="XCN73726.1"/>
    </source>
</evidence>
<reference evidence="9" key="1">
    <citation type="journal article" date="2024" name="Syst. Appl. Microbiol.">
        <title>First single-strain enrichments of Electrothrix cable bacteria, description of E. aestuarii sp. nov. and E. rattekaaiensis sp. nov., and proposal of a cable bacteria taxonomy following the rules of the SeqCode.</title>
        <authorList>
            <person name="Plum-Jensen L.E."/>
            <person name="Schramm A."/>
            <person name="Marshall I.P.G."/>
        </authorList>
    </citation>
    <scope>NUCLEOTIDE SEQUENCE</scope>
    <source>
        <strain evidence="9">Rat1</strain>
    </source>
</reference>
<keyword evidence="6" id="KW-0067">ATP-binding</keyword>
<reference evidence="9" key="2">
    <citation type="submission" date="2024-06" db="EMBL/GenBank/DDBJ databases">
        <authorList>
            <person name="Plum-Jensen L.E."/>
            <person name="Schramm A."/>
            <person name="Marshall I.P.G."/>
        </authorList>
    </citation>
    <scope>NUCLEOTIDE SEQUENCE</scope>
    <source>
        <strain evidence="9">Rat1</strain>
    </source>
</reference>
<proteinExistence type="predicted"/>
<dbReference type="PANTHER" id="PTHR33571:SF19">
    <property type="entry name" value="PROTEIN ADENYLYLTRANSFERASE MJ0128-RELATED"/>
    <property type="match status" value="1"/>
</dbReference>
<comment type="cofactor">
    <cofactor evidence="1">
        <name>Mg(2+)</name>
        <dbReference type="ChEBI" id="CHEBI:18420"/>
    </cofactor>
</comment>
<gene>
    <name evidence="9" type="ORF">Q3M24_02940</name>
</gene>
<dbReference type="AlphaFoldDB" id="A0AAU8LXX7"/>
<evidence type="ECO:0000256" key="5">
    <source>
        <dbReference type="ARBA" id="ARBA00022741"/>
    </source>
</evidence>